<organism evidence="2 3">
    <name type="scientific">Caenorhabditis japonica</name>
    <dbReference type="NCBI Taxonomy" id="281687"/>
    <lineage>
        <taxon>Eukaryota</taxon>
        <taxon>Metazoa</taxon>
        <taxon>Ecdysozoa</taxon>
        <taxon>Nematoda</taxon>
        <taxon>Chromadorea</taxon>
        <taxon>Rhabditida</taxon>
        <taxon>Rhabditina</taxon>
        <taxon>Rhabditomorpha</taxon>
        <taxon>Rhabditoidea</taxon>
        <taxon>Rhabditidae</taxon>
        <taxon>Peloderinae</taxon>
        <taxon>Caenorhabditis</taxon>
    </lineage>
</organism>
<evidence type="ECO:0008006" key="4">
    <source>
        <dbReference type="Google" id="ProtNLM"/>
    </source>
</evidence>
<evidence type="ECO:0000313" key="2">
    <source>
        <dbReference type="EnsemblMetazoa" id="CJA26964.1"/>
    </source>
</evidence>
<evidence type="ECO:0000256" key="1">
    <source>
        <dbReference type="SAM" id="Phobius"/>
    </source>
</evidence>
<dbReference type="Proteomes" id="UP000005237">
    <property type="component" value="Unassembled WGS sequence"/>
</dbReference>
<proteinExistence type="predicted"/>
<keyword evidence="1" id="KW-0812">Transmembrane</keyword>
<keyword evidence="1" id="KW-1133">Transmembrane helix</keyword>
<accession>A0A8R1I8V2</accession>
<name>A0A8R1I8V2_CAEJA</name>
<sequence>MFTTSPTYFHYSFPFVPVIETPTNVSEPQSKSTAPSQEHRITTDSHRRLTICVSRPCSLSADHRIDARPLHHRLTVCVLSSSAISIGLSRAAIFDQPCRAPISVFRRSRNLLEGPDTPIHRGEDKRRPQRGFVVRFPAVNFVFAVYILAAVPLLCVSLFLAQYFPCYSNLMRLFSINEYNYLKR</sequence>
<protein>
    <recommendedName>
        <fullName evidence="4">Transmembrane protein</fullName>
    </recommendedName>
</protein>
<feature type="transmembrane region" description="Helical" evidence="1">
    <location>
        <begin position="136"/>
        <end position="164"/>
    </location>
</feature>
<evidence type="ECO:0000313" key="3">
    <source>
        <dbReference type="Proteomes" id="UP000005237"/>
    </source>
</evidence>
<dbReference type="EnsemblMetazoa" id="CJA26964.1">
    <property type="protein sequence ID" value="CJA26964.1"/>
    <property type="gene ID" value="WBGene00182536"/>
</dbReference>
<dbReference type="AlphaFoldDB" id="A0A8R1I8V2"/>
<reference evidence="2" key="2">
    <citation type="submission" date="2022-06" db="UniProtKB">
        <authorList>
            <consortium name="EnsemblMetazoa"/>
        </authorList>
    </citation>
    <scope>IDENTIFICATION</scope>
    <source>
        <strain evidence="2">DF5081</strain>
    </source>
</reference>
<keyword evidence="3" id="KW-1185">Reference proteome</keyword>
<reference evidence="3" key="1">
    <citation type="submission" date="2010-08" db="EMBL/GenBank/DDBJ databases">
        <authorList>
            <consortium name="Caenorhabditis japonica Sequencing Consortium"/>
            <person name="Wilson R.K."/>
        </authorList>
    </citation>
    <scope>NUCLEOTIDE SEQUENCE [LARGE SCALE GENOMIC DNA]</scope>
    <source>
        <strain evidence="3">DF5081</strain>
    </source>
</reference>
<keyword evidence="1" id="KW-0472">Membrane</keyword>